<evidence type="ECO:0000313" key="3">
    <source>
        <dbReference type="Proteomes" id="UP000069935"/>
    </source>
</evidence>
<keyword evidence="3" id="KW-1185">Reference proteome</keyword>
<dbReference type="AlphaFoldDB" id="A0AAC8W481"/>
<dbReference type="KEGG" id="ati:AL072_28035"/>
<gene>
    <name evidence="2" type="ORF">AL072_28035</name>
</gene>
<dbReference type="Gene3D" id="3.40.1260.10">
    <property type="entry name" value="DsrEFH-like"/>
    <property type="match status" value="1"/>
</dbReference>
<dbReference type="PANTHER" id="PTHR37691">
    <property type="entry name" value="BLR3518 PROTEIN"/>
    <property type="match status" value="1"/>
</dbReference>
<keyword evidence="1" id="KW-0732">Signal</keyword>
<sequence>MSLRRLLAPLLLPVLLLFGAAASMPALAQDKVVYHIDNAAEQGTKALRNIRNHLDVAPKTEIRVVTHAEGVDLLLEGAQDKKNNIDYGPLISDLKGRGVRFEVCEITMKRRNLTKDQFVMEAEFTQSGVVRITELQARDHYAYIKP</sequence>
<organism evidence="2 3">
    <name type="scientific">Azospirillum thiophilum</name>
    <dbReference type="NCBI Taxonomy" id="528244"/>
    <lineage>
        <taxon>Bacteria</taxon>
        <taxon>Pseudomonadati</taxon>
        <taxon>Pseudomonadota</taxon>
        <taxon>Alphaproteobacteria</taxon>
        <taxon>Rhodospirillales</taxon>
        <taxon>Azospirillaceae</taxon>
        <taxon>Azospirillum</taxon>
    </lineage>
</organism>
<evidence type="ECO:0000256" key="1">
    <source>
        <dbReference type="SAM" id="SignalP"/>
    </source>
</evidence>
<reference evidence="2 3" key="2">
    <citation type="journal article" date="2016" name="Genome Announc.">
        <title>Complete Genome Sequence of a Strain of Azospirillum thiophilum Isolated from a Sulfide Spring.</title>
        <authorList>
            <person name="Fomenkov A."/>
            <person name="Vincze T."/>
            <person name="Grabovich M."/>
            <person name="Anton B.P."/>
            <person name="Dubinina G."/>
            <person name="Orlova M."/>
            <person name="Belousova E."/>
            <person name="Roberts R.J."/>
        </authorList>
    </citation>
    <scope>NUCLEOTIDE SEQUENCE [LARGE SCALE GENOMIC DNA]</scope>
    <source>
        <strain evidence="2 3">BV-S</strain>
    </source>
</reference>
<dbReference type="Proteomes" id="UP000069935">
    <property type="component" value="Chromosome 5"/>
</dbReference>
<dbReference type="Pfam" id="PF02635">
    <property type="entry name" value="DsrE"/>
    <property type="match status" value="1"/>
</dbReference>
<protein>
    <submittedName>
        <fullName evidence="2">Uncharacterized protein</fullName>
    </submittedName>
</protein>
<dbReference type="InterPro" id="IPR027396">
    <property type="entry name" value="DsrEFH-like"/>
</dbReference>
<accession>A0AAC8W481</accession>
<dbReference type="EMBL" id="CP012405">
    <property type="protein sequence ID" value="ALG74788.1"/>
    <property type="molecule type" value="Genomic_DNA"/>
</dbReference>
<reference evidence="3" key="1">
    <citation type="submission" date="2015-08" db="EMBL/GenBank/DDBJ databases">
        <title>Complete Genome Sequence of Azospirillum thiophilum BV-S.</title>
        <authorList>
            <person name="Fomenkov A."/>
            <person name="Vincze T."/>
            <person name="Grabovich M."/>
            <person name="Dubinina G."/>
            <person name="Orlova M."/>
            <person name="Belousova E."/>
            <person name="Roberts R.J."/>
        </authorList>
    </citation>
    <scope>NUCLEOTIDE SEQUENCE [LARGE SCALE GENOMIC DNA]</scope>
    <source>
        <strain evidence="3">BV-S</strain>
    </source>
</reference>
<evidence type="ECO:0000313" key="2">
    <source>
        <dbReference type="EMBL" id="ALG74788.1"/>
    </source>
</evidence>
<proteinExistence type="predicted"/>
<dbReference type="PANTHER" id="PTHR37691:SF1">
    <property type="entry name" value="BLR3518 PROTEIN"/>
    <property type="match status" value="1"/>
</dbReference>
<feature type="signal peptide" evidence="1">
    <location>
        <begin position="1"/>
        <end position="28"/>
    </location>
</feature>
<name>A0AAC8W481_9PROT</name>
<dbReference type="SUPFAM" id="SSF75169">
    <property type="entry name" value="DsrEFH-like"/>
    <property type="match status" value="1"/>
</dbReference>
<feature type="chain" id="PRO_5042071143" evidence="1">
    <location>
        <begin position="29"/>
        <end position="146"/>
    </location>
</feature>
<dbReference type="InterPro" id="IPR003787">
    <property type="entry name" value="Sulphur_relay_DsrE/F-like"/>
</dbReference>
<dbReference type="RefSeq" id="WP_045585674.1">
    <property type="nucleotide sequence ID" value="NZ_CP012405.1"/>
</dbReference>